<feature type="domain" description="FMN-binding" evidence="2">
    <location>
        <begin position="90"/>
        <end position="171"/>
    </location>
</feature>
<sequence length="181" mass="19532">MRLQLSAALGLAALAPVSSFAVDYLSAEQAAKLLFQEADRFEARDLLLEPALLQKLAEKGFKPRSAHLQLRLAWRGKDLLGVLASDQVLGKFEQIGYATAVGLDGRIRGVEILSYRESHGAEIRLPAWRKQFIGKNSAAPLQVGEDIANISGATLSCSHVTEGVKRLLATLELAQKAGLLS</sequence>
<dbReference type="Proteomes" id="UP000562027">
    <property type="component" value="Unassembled WGS sequence"/>
</dbReference>
<feature type="signal peptide" evidence="1">
    <location>
        <begin position="1"/>
        <end position="21"/>
    </location>
</feature>
<feature type="chain" id="PRO_5032822482" evidence="1">
    <location>
        <begin position="22"/>
        <end position="181"/>
    </location>
</feature>
<evidence type="ECO:0000256" key="1">
    <source>
        <dbReference type="SAM" id="SignalP"/>
    </source>
</evidence>
<evidence type="ECO:0000313" key="3">
    <source>
        <dbReference type="EMBL" id="MBB4844237.1"/>
    </source>
</evidence>
<dbReference type="GO" id="GO:0016020">
    <property type="term" value="C:membrane"/>
    <property type="evidence" value="ECO:0007669"/>
    <property type="project" value="InterPro"/>
</dbReference>
<gene>
    <name evidence="3" type="ORF">HNP55_002773</name>
</gene>
<evidence type="ECO:0000259" key="2">
    <source>
        <dbReference type="SMART" id="SM00900"/>
    </source>
</evidence>
<reference evidence="3 4" key="1">
    <citation type="submission" date="2020-08" db="EMBL/GenBank/DDBJ databases">
        <title>Functional genomics of gut bacteria from endangered species of beetles.</title>
        <authorList>
            <person name="Carlos-Shanley C."/>
        </authorList>
    </citation>
    <scope>NUCLEOTIDE SEQUENCE [LARGE SCALE GENOMIC DNA]</scope>
    <source>
        <strain evidence="3 4">S00239</strain>
    </source>
</reference>
<dbReference type="Pfam" id="PF04205">
    <property type="entry name" value="FMN_bind"/>
    <property type="match status" value="1"/>
</dbReference>
<protein>
    <submittedName>
        <fullName evidence="3">Na+-translocating ferredoxin:NAD+ oxidoreductase RnfG subunit</fullName>
    </submittedName>
</protein>
<comment type="caution">
    <text evidence="3">The sequence shown here is derived from an EMBL/GenBank/DDBJ whole genome shotgun (WGS) entry which is preliminary data.</text>
</comment>
<dbReference type="SMART" id="SM00900">
    <property type="entry name" value="FMN_bind"/>
    <property type="match status" value="1"/>
</dbReference>
<evidence type="ECO:0000313" key="4">
    <source>
        <dbReference type="Proteomes" id="UP000562027"/>
    </source>
</evidence>
<keyword evidence="4" id="KW-1185">Reference proteome</keyword>
<dbReference type="RefSeq" id="WP_184300330.1">
    <property type="nucleotide sequence ID" value="NZ_JACHLP010000005.1"/>
</dbReference>
<dbReference type="InterPro" id="IPR007329">
    <property type="entry name" value="FMN-bd"/>
</dbReference>
<keyword evidence="1" id="KW-0732">Signal</keyword>
<organism evidence="3 4">
    <name type="scientific">Roseateles oligotrophus</name>
    <dbReference type="NCBI Taxonomy" id="1769250"/>
    <lineage>
        <taxon>Bacteria</taxon>
        <taxon>Pseudomonadati</taxon>
        <taxon>Pseudomonadota</taxon>
        <taxon>Betaproteobacteria</taxon>
        <taxon>Burkholderiales</taxon>
        <taxon>Sphaerotilaceae</taxon>
        <taxon>Roseateles</taxon>
    </lineage>
</organism>
<dbReference type="GO" id="GO:0010181">
    <property type="term" value="F:FMN binding"/>
    <property type="evidence" value="ECO:0007669"/>
    <property type="project" value="InterPro"/>
</dbReference>
<dbReference type="EMBL" id="JACHLP010000005">
    <property type="protein sequence ID" value="MBB4844237.1"/>
    <property type="molecule type" value="Genomic_DNA"/>
</dbReference>
<accession>A0A840LG18</accession>
<dbReference type="AlphaFoldDB" id="A0A840LG18"/>
<name>A0A840LG18_9BURK</name>
<proteinExistence type="predicted"/>